<feature type="transmembrane region" description="Helical" evidence="6">
    <location>
        <begin position="34"/>
        <end position="55"/>
    </location>
</feature>
<keyword evidence="8" id="KW-1185">Reference proteome</keyword>
<comment type="subcellular location">
    <subcellularLocation>
        <location evidence="1">Membrane</location>
        <topology evidence="1">Multi-pass membrane protein</topology>
    </subcellularLocation>
</comment>
<evidence type="ECO:0000256" key="2">
    <source>
        <dbReference type="ARBA" id="ARBA00009773"/>
    </source>
</evidence>
<dbReference type="EMBL" id="RCHR01000001">
    <property type="protein sequence ID" value="RLL47884.1"/>
    <property type="molecule type" value="Genomic_DNA"/>
</dbReference>
<feature type="transmembrane region" description="Helical" evidence="6">
    <location>
        <begin position="171"/>
        <end position="191"/>
    </location>
</feature>
<feature type="transmembrane region" description="Helical" evidence="6">
    <location>
        <begin position="287"/>
        <end position="305"/>
    </location>
</feature>
<feature type="transmembrane region" description="Helical" evidence="6">
    <location>
        <begin position="7"/>
        <end position="28"/>
    </location>
</feature>
<evidence type="ECO:0000256" key="4">
    <source>
        <dbReference type="ARBA" id="ARBA00022989"/>
    </source>
</evidence>
<dbReference type="PANTHER" id="PTHR21716">
    <property type="entry name" value="TRANSMEMBRANE PROTEIN"/>
    <property type="match status" value="1"/>
</dbReference>
<evidence type="ECO:0000313" key="8">
    <source>
        <dbReference type="Proteomes" id="UP000270219"/>
    </source>
</evidence>
<feature type="transmembrane region" description="Helical" evidence="6">
    <location>
        <begin position="342"/>
        <end position="364"/>
    </location>
</feature>
<dbReference type="Proteomes" id="UP000270219">
    <property type="component" value="Unassembled WGS sequence"/>
</dbReference>
<dbReference type="GO" id="GO:0016020">
    <property type="term" value="C:membrane"/>
    <property type="evidence" value="ECO:0007669"/>
    <property type="project" value="UniProtKB-SubCell"/>
</dbReference>
<comment type="caution">
    <text evidence="7">The sequence shown here is derived from an EMBL/GenBank/DDBJ whole genome shotgun (WGS) entry which is preliminary data.</text>
</comment>
<keyword evidence="3 6" id="KW-0812">Transmembrane</keyword>
<dbReference type="GO" id="GO:0055085">
    <property type="term" value="P:transmembrane transport"/>
    <property type="evidence" value="ECO:0007669"/>
    <property type="project" value="TreeGrafter"/>
</dbReference>
<gene>
    <name evidence="7" type="primary">ytvI</name>
    <name evidence="7" type="ORF">D8M04_00985</name>
</gene>
<keyword evidence="4 6" id="KW-1133">Transmembrane helix</keyword>
<dbReference type="Pfam" id="PF01594">
    <property type="entry name" value="AI-2E_transport"/>
    <property type="match status" value="1"/>
</dbReference>
<feature type="transmembrane region" description="Helical" evidence="6">
    <location>
        <begin position="256"/>
        <end position="281"/>
    </location>
</feature>
<feature type="transmembrane region" description="Helical" evidence="6">
    <location>
        <begin position="317"/>
        <end position="336"/>
    </location>
</feature>
<proteinExistence type="inferred from homology"/>
<reference evidence="7 8" key="1">
    <citation type="submission" date="2018-10" db="EMBL/GenBank/DDBJ databases">
        <title>Oceanobacillus sp. YLB-02 draft genome.</title>
        <authorList>
            <person name="Yu L."/>
        </authorList>
    </citation>
    <scope>NUCLEOTIDE SEQUENCE [LARGE SCALE GENOMIC DNA]</scope>
    <source>
        <strain evidence="7 8">YLB-02</strain>
    </source>
</reference>
<feature type="transmembrane region" description="Helical" evidence="6">
    <location>
        <begin position="230"/>
        <end position="249"/>
    </location>
</feature>
<dbReference type="PANTHER" id="PTHR21716:SF68">
    <property type="entry name" value="TRANSPORT PROTEIN YTVI-RELATED"/>
    <property type="match status" value="1"/>
</dbReference>
<evidence type="ECO:0000256" key="1">
    <source>
        <dbReference type="ARBA" id="ARBA00004141"/>
    </source>
</evidence>
<sequence length="369" mass="41515">MRLYKGVIIQICRFIVVLCALISGYWLLQITFPYVYPFIIAILLAVIINPMVSFLEGHFHFSRGVSTVIILFFVFVFIGFILYVIILEIYQGILFLAANLPAYYNEFFHFIEIIFKTKILPLYEKIFSLFLSLDVNQQATVKESLDQLMVRLSASGSNLLQDTLTNIPNMLAILPQSFTVIGFITLATFFISADWNTLKKHAETRFPSVAKSCDSVLSTFKEAIWGFAKAQLLLILITGCIIFTGLCLLKVEHALAIAFLSGVADLIPLVGVGLIFVPWIIYLFMAGNYGLTIGITILYMLIIIIRQIIEPKIISSSIGIHPLAALIGYFVGIQVWGVMGLIIAPAILIFIYTLYQSNVFIYIWKFIKG</sequence>
<evidence type="ECO:0000256" key="3">
    <source>
        <dbReference type="ARBA" id="ARBA00022692"/>
    </source>
</evidence>
<dbReference type="InterPro" id="IPR014227">
    <property type="entry name" value="YtvI-like"/>
</dbReference>
<dbReference type="AlphaFoldDB" id="A0A498D9U6"/>
<keyword evidence="5 6" id="KW-0472">Membrane</keyword>
<comment type="similarity">
    <text evidence="2">Belongs to the autoinducer-2 exporter (AI-2E) (TC 2.A.86) family.</text>
</comment>
<accession>A0A498D9U6</accession>
<organism evidence="7 8">
    <name type="scientific">Oceanobacillus piezotolerans</name>
    <dbReference type="NCBI Taxonomy" id="2448030"/>
    <lineage>
        <taxon>Bacteria</taxon>
        <taxon>Bacillati</taxon>
        <taxon>Bacillota</taxon>
        <taxon>Bacilli</taxon>
        <taxon>Bacillales</taxon>
        <taxon>Bacillaceae</taxon>
        <taxon>Oceanobacillus</taxon>
    </lineage>
</organism>
<feature type="transmembrane region" description="Helical" evidence="6">
    <location>
        <begin position="67"/>
        <end position="86"/>
    </location>
</feature>
<evidence type="ECO:0000256" key="5">
    <source>
        <dbReference type="ARBA" id="ARBA00023136"/>
    </source>
</evidence>
<evidence type="ECO:0000256" key="6">
    <source>
        <dbReference type="SAM" id="Phobius"/>
    </source>
</evidence>
<name>A0A498D9U6_9BACI</name>
<dbReference type="InterPro" id="IPR002549">
    <property type="entry name" value="AI-2E-like"/>
</dbReference>
<dbReference type="NCBIfam" id="TIGR02872">
    <property type="entry name" value="spore_ytvI"/>
    <property type="match status" value="1"/>
</dbReference>
<protein>
    <submittedName>
        <fullName evidence="7">Sporulation integral membrane protein YtvI</fullName>
    </submittedName>
</protein>
<evidence type="ECO:0000313" key="7">
    <source>
        <dbReference type="EMBL" id="RLL47884.1"/>
    </source>
</evidence>